<organism evidence="3">
    <name type="scientific">Arion vulgaris</name>
    <dbReference type="NCBI Taxonomy" id="1028688"/>
    <lineage>
        <taxon>Eukaryota</taxon>
        <taxon>Metazoa</taxon>
        <taxon>Spiralia</taxon>
        <taxon>Lophotrochozoa</taxon>
        <taxon>Mollusca</taxon>
        <taxon>Gastropoda</taxon>
        <taxon>Heterobranchia</taxon>
        <taxon>Euthyneura</taxon>
        <taxon>Panpulmonata</taxon>
        <taxon>Eupulmonata</taxon>
        <taxon>Stylommatophora</taxon>
        <taxon>Helicina</taxon>
        <taxon>Arionoidea</taxon>
        <taxon>Arionidae</taxon>
        <taxon>Arion</taxon>
    </lineage>
</organism>
<name>A0A0B6Z5C9_9EUPU</name>
<gene>
    <name evidence="3" type="primary">ORF49714</name>
</gene>
<feature type="domain" description="NAC-A/B" evidence="2">
    <location>
        <begin position="58"/>
        <end position="123"/>
    </location>
</feature>
<dbReference type="EMBL" id="HACG01016984">
    <property type="protein sequence ID" value="CEK63849.1"/>
    <property type="molecule type" value="Transcribed_RNA"/>
</dbReference>
<protein>
    <recommendedName>
        <fullName evidence="2">NAC-A/B domain-containing protein</fullName>
    </recommendedName>
</protein>
<dbReference type="SMART" id="SM01407">
    <property type="entry name" value="NAC"/>
    <property type="match status" value="1"/>
</dbReference>
<dbReference type="InterPro" id="IPR016641">
    <property type="entry name" value="EGD2/NACA0like"/>
</dbReference>
<feature type="non-terminal residue" evidence="3">
    <location>
        <position position="174"/>
    </location>
</feature>
<dbReference type="PROSITE" id="PS51151">
    <property type="entry name" value="NAC_AB"/>
    <property type="match status" value="1"/>
</dbReference>
<dbReference type="PANTHER" id="PTHR21713">
    <property type="entry name" value="NASCENT POLYPEPTIDE ASSOCIATED COMPLEX ALPHA SUBUNIT-RELATED"/>
    <property type="match status" value="1"/>
</dbReference>
<dbReference type="InterPro" id="IPR002715">
    <property type="entry name" value="Nas_poly-pep-assoc_cplx_dom"/>
</dbReference>
<proteinExistence type="predicted"/>
<dbReference type="AlphaFoldDB" id="A0A0B6Z5C9"/>
<evidence type="ECO:0000259" key="2">
    <source>
        <dbReference type="PROSITE" id="PS51151"/>
    </source>
</evidence>
<accession>A0A0B6Z5C9</accession>
<feature type="compositionally biased region" description="Acidic residues" evidence="1">
    <location>
        <begin position="151"/>
        <end position="174"/>
    </location>
</feature>
<evidence type="ECO:0000256" key="1">
    <source>
        <dbReference type="SAM" id="MobiDB-lite"/>
    </source>
</evidence>
<dbReference type="FunFam" id="2.20.70.30:FF:000002">
    <property type="entry name" value="Nascent polypeptide-associated complex (NAC), alpha subunit"/>
    <property type="match status" value="1"/>
</dbReference>
<dbReference type="Gene3D" id="2.20.70.30">
    <property type="entry name" value="Nascent polypeptide-associated complex domain"/>
    <property type="match status" value="1"/>
</dbReference>
<reference evidence="3" key="1">
    <citation type="submission" date="2014-12" db="EMBL/GenBank/DDBJ databases">
        <title>Insight into the proteome of Arion vulgaris.</title>
        <authorList>
            <person name="Aradska J."/>
            <person name="Bulat T."/>
            <person name="Smidak R."/>
            <person name="Sarate P."/>
            <person name="Gangsoo J."/>
            <person name="Sialana F."/>
            <person name="Bilban M."/>
            <person name="Lubec G."/>
        </authorList>
    </citation>
    <scope>NUCLEOTIDE SEQUENCE</scope>
    <source>
        <tissue evidence="3">Skin</tissue>
    </source>
</reference>
<feature type="region of interest" description="Disordered" evidence="1">
    <location>
        <begin position="1"/>
        <end position="27"/>
    </location>
</feature>
<dbReference type="InterPro" id="IPR038187">
    <property type="entry name" value="NAC_A/B_dom_sf"/>
</dbReference>
<feature type="compositionally biased region" description="Polar residues" evidence="1">
    <location>
        <begin position="136"/>
        <end position="146"/>
    </location>
</feature>
<evidence type="ECO:0000313" key="3">
    <source>
        <dbReference type="EMBL" id="CEK63849.1"/>
    </source>
</evidence>
<feature type="compositionally biased region" description="Acidic residues" evidence="1">
    <location>
        <begin position="10"/>
        <end position="24"/>
    </location>
</feature>
<sequence length="174" mass="18984">MATEKIESPELIDDGNDSDIEDIPGLEGMTDEEKATRLANMLQEGGIMPGGDRELKQNRNEKKARKLFAKLGLKQVTGISRVCIRKTKNILFVIINPDVYKSPGSDTYIVFGEAKIEDLSQTGNFQAAERLKPVEPTTSAEALPTTSAAPIEEESEGEAEGVEEVEDTTGIEEN</sequence>
<dbReference type="GO" id="GO:0005854">
    <property type="term" value="C:nascent polypeptide-associated complex"/>
    <property type="evidence" value="ECO:0007669"/>
    <property type="project" value="InterPro"/>
</dbReference>
<dbReference type="Pfam" id="PF01849">
    <property type="entry name" value="NAC"/>
    <property type="match status" value="1"/>
</dbReference>
<dbReference type="CDD" id="cd22054">
    <property type="entry name" value="NAC_NACA"/>
    <property type="match status" value="1"/>
</dbReference>
<feature type="region of interest" description="Disordered" evidence="1">
    <location>
        <begin position="127"/>
        <end position="174"/>
    </location>
</feature>